<dbReference type="EMBL" id="NJAI01000001">
    <property type="protein sequence ID" value="PHM57838.1"/>
    <property type="molecule type" value="Genomic_DNA"/>
</dbReference>
<name>A0A2G0QF55_XENHO</name>
<organism evidence="3 5">
    <name type="scientific">Xenorhabdus hominickii</name>
    <dbReference type="NCBI Taxonomy" id="351679"/>
    <lineage>
        <taxon>Bacteria</taxon>
        <taxon>Pseudomonadati</taxon>
        <taxon>Pseudomonadota</taxon>
        <taxon>Gammaproteobacteria</taxon>
        <taxon>Enterobacterales</taxon>
        <taxon>Morganellaceae</taxon>
        <taxon>Xenorhabdus</taxon>
    </lineage>
</organism>
<dbReference type="KEGG" id="xho:A9255_15660"/>
<dbReference type="EMBL" id="CP016176">
    <property type="protein sequence ID" value="AOM41866.1"/>
    <property type="molecule type" value="Genomic_DNA"/>
</dbReference>
<dbReference type="OrthoDB" id="6572071at2"/>
<reference evidence="3 5" key="2">
    <citation type="journal article" date="2017" name="Nat. Microbiol.">
        <title>Natural product diversity associated with the nematode symbionts Photorhabdus and Xenorhabdus.</title>
        <authorList>
            <person name="Tobias N.J."/>
            <person name="Wolff H."/>
            <person name="Djahanschiri B."/>
            <person name="Grundmann F."/>
            <person name="Kronenwerth M."/>
            <person name="Shi Y.M."/>
            <person name="Simonyi S."/>
            <person name="Grun P."/>
            <person name="Shapiro-Ilan D."/>
            <person name="Pidot S.J."/>
            <person name="Stinear T.P."/>
            <person name="Ebersberger I."/>
            <person name="Bode H.B."/>
        </authorList>
    </citation>
    <scope>NUCLEOTIDE SEQUENCE [LARGE SCALE GENOMIC DNA]</scope>
    <source>
        <strain evidence="3 5">DSM 17903</strain>
    </source>
</reference>
<keyword evidence="4" id="KW-1185">Reference proteome</keyword>
<dbReference type="RefSeq" id="WP_069317519.1">
    <property type="nucleotide sequence ID" value="NZ_CAWNQJ010000001.1"/>
</dbReference>
<protein>
    <recommendedName>
        <fullName evidence="6">DUF930 domain-containing protein</fullName>
    </recommendedName>
</protein>
<gene>
    <name evidence="2" type="ORF">A9255_15660</name>
    <name evidence="3" type="ORF">Xhom_00841</name>
</gene>
<evidence type="ECO:0000313" key="5">
    <source>
        <dbReference type="Proteomes" id="UP000225433"/>
    </source>
</evidence>
<evidence type="ECO:0000313" key="4">
    <source>
        <dbReference type="Proteomes" id="UP000094600"/>
    </source>
</evidence>
<dbReference type="Proteomes" id="UP000225433">
    <property type="component" value="Unassembled WGS sequence"/>
</dbReference>
<proteinExistence type="predicted"/>
<evidence type="ECO:0000256" key="1">
    <source>
        <dbReference type="SAM" id="SignalP"/>
    </source>
</evidence>
<reference evidence="2 4" key="1">
    <citation type="submission" date="2016-06" db="EMBL/GenBank/DDBJ databases">
        <title>Bacterial characters and pathogenicity of Xenorhabdus hominickii from an entomopathogenic nematode, Steinernema monticolum.</title>
        <authorList>
            <person name="Park Y."/>
            <person name="Kim Y."/>
        </authorList>
    </citation>
    <scope>NUCLEOTIDE SEQUENCE [LARGE SCALE GENOMIC DNA]</scope>
    <source>
        <strain evidence="2 4">ANU1</strain>
    </source>
</reference>
<evidence type="ECO:0000313" key="2">
    <source>
        <dbReference type="EMBL" id="AOM41866.1"/>
    </source>
</evidence>
<accession>A0A2G0QF55</accession>
<evidence type="ECO:0008006" key="6">
    <source>
        <dbReference type="Google" id="ProtNLM"/>
    </source>
</evidence>
<feature type="chain" id="PRO_5013679369" description="DUF930 domain-containing protein" evidence="1">
    <location>
        <begin position="24"/>
        <end position="159"/>
    </location>
</feature>
<sequence length="159" mass="17872">MINSKYLTYFGVSCFLFSASIQAQLSSTPLSKTQKKYLQQQINEQITDKSALPMVDSWSETKKVAEFICRPLALSVIKQQYKDADKVFLGIDSPNDIRLENSSELIGIGMYRTDDGWNNIKFTCKLDANGKAQSFKFEKIVPPKLQTGPGPVVPPKKEK</sequence>
<evidence type="ECO:0000313" key="3">
    <source>
        <dbReference type="EMBL" id="PHM57838.1"/>
    </source>
</evidence>
<dbReference type="AlphaFoldDB" id="A0A2G0QF55"/>
<feature type="signal peptide" evidence="1">
    <location>
        <begin position="1"/>
        <end position="23"/>
    </location>
</feature>
<keyword evidence="1" id="KW-0732">Signal</keyword>
<dbReference type="Proteomes" id="UP000094600">
    <property type="component" value="Chromosome"/>
</dbReference>
<dbReference type="STRING" id="351679.A9255_15660"/>